<reference evidence="4" key="1">
    <citation type="submission" date="2022-06" db="EMBL/GenBank/DDBJ databases">
        <title>Draft genome sequence of Streptomyces sp. RB6PN25 isolated from peat swamp forest in Thailand.</title>
        <authorList>
            <person name="Duangmal K."/>
            <person name="Klaysubun C."/>
        </authorList>
    </citation>
    <scope>NUCLEOTIDE SEQUENCE</scope>
    <source>
        <strain evidence="4">RB6PN25</strain>
    </source>
</reference>
<dbReference type="InterPro" id="IPR009057">
    <property type="entry name" value="Homeodomain-like_sf"/>
</dbReference>
<name>A0ABT1Q0J3_9ACTN</name>
<dbReference type="SUPFAM" id="SSF46689">
    <property type="entry name" value="Homeodomain-like"/>
    <property type="match status" value="1"/>
</dbReference>
<evidence type="ECO:0000313" key="4">
    <source>
        <dbReference type="EMBL" id="MCQ4082810.1"/>
    </source>
</evidence>
<gene>
    <name evidence="4" type="ORF">NGB36_19925</name>
</gene>
<dbReference type="InterPro" id="IPR001647">
    <property type="entry name" value="HTH_TetR"/>
</dbReference>
<feature type="DNA-binding region" description="H-T-H motif" evidence="2">
    <location>
        <begin position="30"/>
        <end position="49"/>
    </location>
</feature>
<proteinExistence type="predicted"/>
<keyword evidence="5" id="KW-1185">Reference proteome</keyword>
<dbReference type="PANTHER" id="PTHR30055:SF220">
    <property type="entry name" value="TETR-FAMILY REGULATORY PROTEIN"/>
    <property type="match status" value="1"/>
</dbReference>
<dbReference type="EMBL" id="JANFNG010000016">
    <property type="protein sequence ID" value="MCQ4082810.1"/>
    <property type="molecule type" value="Genomic_DNA"/>
</dbReference>
<dbReference type="PROSITE" id="PS50977">
    <property type="entry name" value="HTH_TETR_2"/>
    <property type="match status" value="1"/>
</dbReference>
<evidence type="ECO:0000256" key="1">
    <source>
        <dbReference type="ARBA" id="ARBA00023125"/>
    </source>
</evidence>
<comment type="caution">
    <text evidence="4">The sequence shown here is derived from an EMBL/GenBank/DDBJ whole genome shotgun (WGS) entry which is preliminary data.</text>
</comment>
<dbReference type="InterPro" id="IPR050109">
    <property type="entry name" value="HTH-type_TetR-like_transc_reg"/>
</dbReference>
<evidence type="ECO:0000313" key="5">
    <source>
        <dbReference type="Proteomes" id="UP001057702"/>
    </source>
</evidence>
<dbReference type="Gene3D" id="1.10.357.10">
    <property type="entry name" value="Tetracycline Repressor, domain 2"/>
    <property type="match status" value="1"/>
</dbReference>
<feature type="domain" description="HTH tetR-type" evidence="3">
    <location>
        <begin position="7"/>
        <end position="67"/>
    </location>
</feature>
<dbReference type="InterPro" id="IPR036271">
    <property type="entry name" value="Tet_transcr_reg_TetR-rel_C_sf"/>
</dbReference>
<keyword evidence="1 2" id="KW-0238">DNA-binding</keyword>
<dbReference type="PANTHER" id="PTHR30055">
    <property type="entry name" value="HTH-TYPE TRANSCRIPTIONAL REGULATOR RUTR"/>
    <property type="match status" value="1"/>
</dbReference>
<dbReference type="SUPFAM" id="SSF48498">
    <property type="entry name" value="Tetracyclin repressor-like, C-terminal domain"/>
    <property type="match status" value="1"/>
</dbReference>
<evidence type="ECO:0000256" key="2">
    <source>
        <dbReference type="PROSITE-ProRule" id="PRU00335"/>
    </source>
</evidence>
<accession>A0ABT1Q0J3</accession>
<dbReference type="RefSeq" id="WP_255921720.1">
    <property type="nucleotide sequence ID" value="NZ_JANFNG010000016.1"/>
</dbReference>
<evidence type="ECO:0000259" key="3">
    <source>
        <dbReference type="PROSITE" id="PS50977"/>
    </source>
</evidence>
<sequence length="234" mass="24653">MSAEENLDTRERILIAAADLLAEGGADAVSTRAVSAAAGVQAPTLYRLFGDKKGLLDAVTAYGFERYLADKQAMAVTEDPVEDLRRGWDLHVEFGLTHPSFYVLMYGAVRPGERPTAAEDTHRILLAMLGRAARAGRLRVPVEQAAQMIQATSTGVALALISAPSDARDLGLSTRTRDAVLATLTTQAAPADGADSVASRAIALDAVLPRSPGSFTAAEAALLREWLGRLASAP</sequence>
<dbReference type="PRINTS" id="PR00455">
    <property type="entry name" value="HTHTETR"/>
</dbReference>
<protein>
    <submittedName>
        <fullName evidence="4">TetR/AcrR family transcriptional regulator</fullName>
    </submittedName>
</protein>
<dbReference type="Pfam" id="PF00440">
    <property type="entry name" value="TetR_N"/>
    <property type="match status" value="1"/>
</dbReference>
<organism evidence="4 5">
    <name type="scientific">Streptomyces humicola</name>
    <dbReference type="NCBI Taxonomy" id="2953240"/>
    <lineage>
        <taxon>Bacteria</taxon>
        <taxon>Bacillati</taxon>
        <taxon>Actinomycetota</taxon>
        <taxon>Actinomycetes</taxon>
        <taxon>Kitasatosporales</taxon>
        <taxon>Streptomycetaceae</taxon>
        <taxon>Streptomyces</taxon>
    </lineage>
</organism>
<dbReference type="Proteomes" id="UP001057702">
    <property type="component" value="Unassembled WGS sequence"/>
</dbReference>